<organism evidence="1 2">
    <name type="scientific">Shinella oryzae</name>
    <dbReference type="NCBI Taxonomy" id="2871820"/>
    <lineage>
        <taxon>Bacteria</taxon>
        <taxon>Pseudomonadati</taxon>
        <taxon>Pseudomonadota</taxon>
        <taxon>Alphaproteobacteria</taxon>
        <taxon>Hyphomicrobiales</taxon>
        <taxon>Rhizobiaceae</taxon>
        <taxon>Shinella</taxon>
    </lineage>
</organism>
<sequence>MNPRSGIDIERLAAWLEGACHIQDGQHTGFISNSSPNMLAFRYRQPARMIFSALRLTR</sequence>
<accession>A0ABY9KAF6</accession>
<gene>
    <name evidence="1" type="ORF">Q9315_25560</name>
</gene>
<keyword evidence="1" id="KW-0614">Plasmid</keyword>
<dbReference type="EMBL" id="CP132315">
    <property type="protein sequence ID" value="WLS05497.1"/>
    <property type="molecule type" value="Genomic_DNA"/>
</dbReference>
<name>A0ABY9KAF6_9HYPH</name>
<reference evidence="1 2" key="1">
    <citation type="submission" date="2023-08" db="EMBL/GenBank/DDBJ databases">
        <title>Pathogen: clinical or host-associated sample.</title>
        <authorList>
            <person name="Hergert J."/>
            <person name="Casey R."/>
            <person name="Wagner J."/>
            <person name="Young E.L."/>
            <person name="Oakeson K.F."/>
        </authorList>
    </citation>
    <scope>NUCLEOTIDE SEQUENCE [LARGE SCALE GENOMIC DNA]</scope>
    <source>
        <strain evidence="1 2">UPHL-collab-2</strain>
        <plasmid evidence="1 2">unnamed1</plasmid>
    </source>
</reference>
<proteinExistence type="predicted"/>
<evidence type="ECO:0000313" key="1">
    <source>
        <dbReference type="EMBL" id="WLS05497.1"/>
    </source>
</evidence>
<protein>
    <submittedName>
        <fullName evidence="1">Uncharacterized protein</fullName>
    </submittedName>
</protein>
<evidence type="ECO:0000313" key="2">
    <source>
        <dbReference type="Proteomes" id="UP001225788"/>
    </source>
</evidence>
<dbReference type="Proteomes" id="UP001225788">
    <property type="component" value="Plasmid unnamed1"/>
</dbReference>
<keyword evidence="2" id="KW-1185">Reference proteome</keyword>
<geneLocation type="plasmid" evidence="1 2">
    <name>unnamed1</name>
</geneLocation>
<dbReference type="RefSeq" id="WP_306161965.1">
    <property type="nucleotide sequence ID" value="NZ_CP132315.1"/>
</dbReference>